<evidence type="ECO:0000313" key="3">
    <source>
        <dbReference type="EMBL" id="TWR98029.1"/>
    </source>
</evidence>
<dbReference type="Proteomes" id="UP000317951">
    <property type="component" value="Unassembled WGS sequence"/>
</dbReference>
<dbReference type="Proteomes" id="UP000182858">
    <property type="component" value="Chromosome I"/>
</dbReference>
<dbReference type="EMBL" id="VFET01000048">
    <property type="protein sequence ID" value="TWR98029.1"/>
    <property type="molecule type" value="Genomic_DNA"/>
</dbReference>
<evidence type="ECO:0008006" key="6">
    <source>
        <dbReference type="Google" id="ProtNLM"/>
    </source>
</evidence>
<dbReference type="OrthoDB" id="6595001at2"/>
<name>A0A5C5Q3J2_9PSED</name>
<gene>
    <name evidence="3" type="ORF">FIV36_30130</name>
    <name evidence="2" type="ORF">SAMN05216591_0411</name>
</gene>
<evidence type="ECO:0000256" key="1">
    <source>
        <dbReference type="SAM" id="SignalP"/>
    </source>
</evidence>
<keyword evidence="4" id="KW-1185">Reference proteome</keyword>
<evidence type="ECO:0000313" key="2">
    <source>
        <dbReference type="EMBL" id="SDE62351.1"/>
    </source>
</evidence>
<dbReference type="GeneID" id="78551954"/>
<dbReference type="PROSITE" id="PS51257">
    <property type="entry name" value="PROKAR_LIPOPROTEIN"/>
    <property type="match status" value="1"/>
</dbReference>
<accession>A0A5C5Q3J2</accession>
<dbReference type="RefSeq" id="WP_010567886.1">
    <property type="nucleotide sequence ID" value="NZ_LT629689.1"/>
</dbReference>
<proteinExistence type="predicted"/>
<reference evidence="2 4" key="1">
    <citation type="submission" date="2016-10" db="EMBL/GenBank/DDBJ databases">
        <authorList>
            <person name="Varghese N."/>
            <person name="Submissions S."/>
        </authorList>
    </citation>
    <scope>NUCLEOTIDE SEQUENCE [LARGE SCALE GENOMIC DNA]</scope>
    <source>
        <strain evidence="2 4">DSM 17835</strain>
    </source>
</reference>
<reference evidence="3 5" key="2">
    <citation type="submission" date="2019-06" db="EMBL/GenBank/DDBJ databases">
        <title>Pseudomonas bimorpha sp. nov. isolated from bovine raw milk and skim milk concentrate.</title>
        <authorList>
            <person name="Hofmann K."/>
            <person name="Huptas C."/>
            <person name="Doll E."/>
            <person name="Scherer S."/>
            <person name="Wenning M."/>
        </authorList>
    </citation>
    <scope>NUCLEOTIDE SEQUENCE [LARGE SCALE GENOMIC DNA]</scope>
    <source>
        <strain evidence="3 5">DSM 17835</strain>
    </source>
</reference>
<evidence type="ECO:0000313" key="5">
    <source>
        <dbReference type="Proteomes" id="UP000317951"/>
    </source>
</evidence>
<organism evidence="3 5">
    <name type="scientific">Pseudomonas extremaustralis</name>
    <dbReference type="NCBI Taxonomy" id="359110"/>
    <lineage>
        <taxon>Bacteria</taxon>
        <taxon>Pseudomonadati</taxon>
        <taxon>Pseudomonadota</taxon>
        <taxon>Gammaproteobacteria</taxon>
        <taxon>Pseudomonadales</taxon>
        <taxon>Pseudomonadaceae</taxon>
        <taxon>Pseudomonas</taxon>
    </lineage>
</organism>
<evidence type="ECO:0000313" key="4">
    <source>
        <dbReference type="Proteomes" id="UP000182858"/>
    </source>
</evidence>
<feature type="chain" id="PRO_5022780942" description="Lipoprotein" evidence="1">
    <location>
        <begin position="20"/>
        <end position="114"/>
    </location>
</feature>
<protein>
    <recommendedName>
        <fullName evidence="6">Lipoprotein</fullName>
    </recommendedName>
</protein>
<feature type="signal peptide" evidence="1">
    <location>
        <begin position="1"/>
        <end position="19"/>
    </location>
</feature>
<dbReference type="EMBL" id="LT629689">
    <property type="protein sequence ID" value="SDE62351.1"/>
    <property type="molecule type" value="Genomic_DNA"/>
</dbReference>
<sequence>MRILIAAVAVAMLAGCVSPGELESKAPSISASTGKDPKRYALCVFPRWQDARSDVTMSETEYGYRLIAASSNMTDELLSIRKTAKGSEVKLYQRLAWGPGWGRGDMEKAVKSCL</sequence>
<keyword evidence="1" id="KW-0732">Signal</keyword>
<dbReference type="AlphaFoldDB" id="A0A5C5Q3J2"/>